<gene>
    <name evidence="2" type="ORF">FGO68_gene15001</name>
</gene>
<proteinExistence type="predicted"/>
<sequence length="228" mass="26286">MKDKSEKAISEYESQKNIIDNEGRIPKTKFSPESIRRVQQLVSKSPLILKRTFHTSRPPLSEISQQPTQPLHHDEDESLTQHGYQQSIWKNEGGSAFDQAISALKQPTRNTNLIPTTYTGDTLSTHSRIRQRLAPLLEGSSRAIFRNQYSQYIVAPRATQQELSMNSFYPQGMQQYFPPVDEEQYEQINGGLNSRKLLALNLQQVGHQSRVEERLQRLQRLVNEKNKI</sequence>
<evidence type="ECO:0000256" key="1">
    <source>
        <dbReference type="SAM" id="MobiDB-lite"/>
    </source>
</evidence>
<evidence type="ECO:0000313" key="3">
    <source>
        <dbReference type="Proteomes" id="UP000785679"/>
    </source>
</evidence>
<dbReference type="Proteomes" id="UP000785679">
    <property type="component" value="Unassembled WGS sequence"/>
</dbReference>
<evidence type="ECO:0000313" key="2">
    <source>
        <dbReference type="EMBL" id="TNV86530.1"/>
    </source>
</evidence>
<comment type="caution">
    <text evidence="2">The sequence shown here is derived from an EMBL/GenBank/DDBJ whole genome shotgun (WGS) entry which is preliminary data.</text>
</comment>
<protein>
    <submittedName>
        <fullName evidence="2">Uncharacterized protein</fullName>
    </submittedName>
</protein>
<accession>A0A8J8P650</accession>
<reference evidence="2" key="1">
    <citation type="submission" date="2019-06" db="EMBL/GenBank/DDBJ databases">
        <authorList>
            <person name="Zheng W."/>
        </authorList>
    </citation>
    <scope>NUCLEOTIDE SEQUENCE</scope>
    <source>
        <strain evidence="2">QDHG01</strain>
    </source>
</reference>
<name>A0A8J8P650_HALGN</name>
<keyword evidence="3" id="KW-1185">Reference proteome</keyword>
<dbReference type="EMBL" id="RRYP01001010">
    <property type="protein sequence ID" value="TNV86530.1"/>
    <property type="molecule type" value="Genomic_DNA"/>
</dbReference>
<feature type="region of interest" description="Disordered" evidence="1">
    <location>
        <begin position="53"/>
        <end position="82"/>
    </location>
</feature>
<organism evidence="2 3">
    <name type="scientific">Halteria grandinella</name>
    <dbReference type="NCBI Taxonomy" id="5974"/>
    <lineage>
        <taxon>Eukaryota</taxon>
        <taxon>Sar</taxon>
        <taxon>Alveolata</taxon>
        <taxon>Ciliophora</taxon>
        <taxon>Intramacronucleata</taxon>
        <taxon>Spirotrichea</taxon>
        <taxon>Stichotrichia</taxon>
        <taxon>Sporadotrichida</taxon>
        <taxon>Halteriidae</taxon>
        <taxon>Halteria</taxon>
    </lineage>
</organism>
<dbReference type="AlphaFoldDB" id="A0A8J8P650"/>